<dbReference type="Pfam" id="PF19353">
    <property type="entry name" value="DUF5930"/>
    <property type="match status" value="1"/>
</dbReference>
<dbReference type="FunFam" id="2.70.70.10:FF:000006">
    <property type="entry name" value="M23 family peptidase"/>
    <property type="match status" value="1"/>
</dbReference>
<keyword evidence="2" id="KW-0472">Membrane</keyword>
<reference evidence="6" key="1">
    <citation type="submission" date="2016-10" db="EMBL/GenBank/DDBJ databases">
        <authorList>
            <person name="Varghese N."/>
            <person name="Submissions S."/>
        </authorList>
    </citation>
    <scope>NUCLEOTIDE SEQUENCE [LARGE SCALE GENOMIC DNA]</scope>
    <source>
        <strain evidence="6">DSM 26921</strain>
    </source>
</reference>
<dbReference type="AlphaFoldDB" id="A0A1I6H112"/>
<dbReference type="SUPFAM" id="SSF51261">
    <property type="entry name" value="Duplicated hybrid motif"/>
    <property type="match status" value="1"/>
</dbReference>
<evidence type="ECO:0000256" key="1">
    <source>
        <dbReference type="SAM" id="MobiDB-lite"/>
    </source>
</evidence>
<dbReference type="RefSeq" id="WP_090216816.1">
    <property type="nucleotide sequence ID" value="NZ_FOYO01000001.1"/>
</dbReference>
<dbReference type="Gene3D" id="2.70.70.10">
    <property type="entry name" value="Glucose Permease (Domain IIA)"/>
    <property type="match status" value="1"/>
</dbReference>
<dbReference type="CDD" id="cd12797">
    <property type="entry name" value="M23_peptidase"/>
    <property type="match status" value="1"/>
</dbReference>
<dbReference type="PANTHER" id="PTHR21666">
    <property type="entry name" value="PEPTIDASE-RELATED"/>
    <property type="match status" value="1"/>
</dbReference>
<evidence type="ECO:0000259" key="3">
    <source>
        <dbReference type="Pfam" id="PF01551"/>
    </source>
</evidence>
<gene>
    <name evidence="5" type="ORF">SAMN04488002_2289</name>
</gene>
<evidence type="ECO:0000313" key="5">
    <source>
        <dbReference type="EMBL" id="SFR48119.1"/>
    </source>
</evidence>
<keyword evidence="2" id="KW-0812">Transmembrane</keyword>
<feature type="domain" description="M23ase beta-sheet core" evidence="3">
    <location>
        <begin position="342"/>
        <end position="437"/>
    </location>
</feature>
<dbReference type="InterPro" id="IPR011055">
    <property type="entry name" value="Dup_hybrid_motif"/>
</dbReference>
<accession>A0A1I6H112</accession>
<keyword evidence="5" id="KW-0378">Hydrolase</keyword>
<feature type="domain" description="DUF5930" evidence="4">
    <location>
        <begin position="1"/>
        <end position="325"/>
    </location>
</feature>
<dbReference type="GO" id="GO:0004222">
    <property type="term" value="F:metalloendopeptidase activity"/>
    <property type="evidence" value="ECO:0007669"/>
    <property type="project" value="TreeGrafter"/>
</dbReference>
<dbReference type="STRING" id="670154.SAMN04488002_2289"/>
<dbReference type="PANTHER" id="PTHR21666:SF270">
    <property type="entry name" value="MUREIN HYDROLASE ACTIVATOR ENVC"/>
    <property type="match status" value="1"/>
</dbReference>
<dbReference type="EMBL" id="FOYO01000001">
    <property type="protein sequence ID" value="SFR48119.1"/>
    <property type="molecule type" value="Genomic_DNA"/>
</dbReference>
<feature type="region of interest" description="Disordered" evidence="1">
    <location>
        <begin position="269"/>
        <end position="289"/>
    </location>
</feature>
<dbReference type="Pfam" id="PF01551">
    <property type="entry name" value="Peptidase_M23"/>
    <property type="match status" value="1"/>
</dbReference>
<keyword evidence="6" id="KW-1185">Reference proteome</keyword>
<name>A0A1I6H112_9RHOB</name>
<evidence type="ECO:0000313" key="6">
    <source>
        <dbReference type="Proteomes" id="UP000199658"/>
    </source>
</evidence>
<dbReference type="InterPro" id="IPR016047">
    <property type="entry name" value="M23ase_b-sheet_dom"/>
</dbReference>
<organism evidence="5 6">
    <name type="scientific">Litoreibacter janthinus</name>
    <dbReference type="NCBI Taxonomy" id="670154"/>
    <lineage>
        <taxon>Bacteria</taxon>
        <taxon>Pseudomonadati</taxon>
        <taxon>Pseudomonadota</taxon>
        <taxon>Alphaproteobacteria</taxon>
        <taxon>Rhodobacterales</taxon>
        <taxon>Roseobacteraceae</taxon>
        <taxon>Litoreibacter</taxon>
    </lineage>
</organism>
<protein>
    <submittedName>
        <fullName evidence="5">Murein DD-endopeptidase MepM and murein hydrolase activator NlpD, contain LysM domain</fullName>
    </submittedName>
</protein>
<dbReference type="OrthoDB" id="9805070at2"/>
<feature type="transmembrane region" description="Helical" evidence="2">
    <location>
        <begin position="41"/>
        <end position="63"/>
    </location>
</feature>
<dbReference type="InterPro" id="IPR045974">
    <property type="entry name" value="DUF5930"/>
</dbReference>
<dbReference type="Proteomes" id="UP000199658">
    <property type="component" value="Unassembled WGS sequence"/>
</dbReference>
<keyword evidence="2" id="KW-1133">Transmembrane helix</keyword>
<proteinExistence type="predicted"/>
<evidence type="ECO:0000256" key="2">
    <source>
        <dbReference type="SAM" id="Phobius"/>
    </source>
</evidence>
<evidence type="ECO:0000259" key="4">
    <source>
        <dbReference type="Pfam" id="PF19353"/>
    </source>
</evidence>
<dbReference type="InterPro" id="IPR050570">
    <property type="entry name" value="Cell_wall_metabolism_enzyme"/>
</dbReference>
<sequence length="448" mass="49453">MKTRLFSALDHAIERKLPEQRLFLKSEEGTRFIRLRPTMQAGIILGGAAIACWTFVVTAIFLMDTISSGNAREQAQRERAIYEARLNALSNERDNRAVEAAAAHDRFYVALEQISEMQSSLLASEDRRNELETGIEVIQTTLRKTIKDRDAARDETEILTAQLNADESADAPMLARARTVDGSVAFLTSALEQTAAERDQIAQDAQSAIDAADELRFALKMNEDRNEQIFSRLEEAVTVSLEPLDKMFRAAGMPTESILREVRRGYSGQGGPLLPATMSTSGGGTITDQTSTRANRLLKELDRINLFRIAADKSPVAMPVKSAFRFTSPFGYRRDPKGAGRRMHAGVDFAGSRGTPIYATADGVVTHAGWQSGYGKLVKIKHAFGIETRYAHNSNIRVKVGQRVSRGDRISDMGATGRVTGTHLHYEVRLNGTPVNPMTYIKAGRDVF</sequence>